<keyword evidence="1" id="KW-0238">DNA-binding</keyword>
<comment type="similarity">
    <text evidence="1">Belongs to the histone H2A family.</text>
</comment>
<dbReference type="InterPro" id="IPR002119">
    <property type="entry name" value="Histone_H2A"/>
</dbReference>
<evidence type="ECO:0000259" key="2">
    <source>
        <dbReference type="Pfam" id="PF00125"/>
    </source>
</evidence>
<dbReference type="PANTHER" id="PTHR23430">
    <property type="entry name" value="HISTONE H2A"/>
    <property type="match status" value="1"/>
</dbReference>
<dbReference type="EMBL" id="CAJZBQ010000051">
    <property type="protein sequence ID" value="CAG9330548.1"/>
    <property type="molecule type" value="Genomic_DNA"/>
</dbReference>
<keyword evidence="1" id="KW-0544">Nucleosome core</keyword>
<dbReference type="PRINTS" id="PR00620">
    <property type="entry name" value="HISTONEH2A"/>
</dbReference>
<dbReference type="SMART" id="SM00414">
    <property type="entry name" value="H2A"/>
    <property type="match status" value="1"/>
</dbReference>
<keyword evidence="1" id="KW-0539">Nucleus</keyword>
<evidence type="ECO:0000256" key="1">
    <source>
        <dbReference type="RuleBase" id="RU003767"/>
    </source>
</evidence>
<evidence type="ECO:0000313" key="4">
    <source>
        <dbReference type="Proteomes" id="UP001162131"/>
    </source>
</evidence>
<dbReference type="GO" id="GO:0046982">
    <property type="term" value="F:protein heterodimerization activity"/>
    <property type="evidence" value="ECO:0007669"/>
    <property type="project" value="InterPro"/>
</dbReference>
<keyword evidence="1" id="KW-0158">Chromosome</keyword>
<dbReference type="InterPro" id="IPR007125">
    <property type="entry name" value="H2A/H2B/H3"/>
</dbReference>
<dbReference type="SUPFAM" id="SSF47113">
    <property type="entry name" value="Histone-fold"/>
    <property type="match status" value="1"/>
</dbReference>
<dbReference type="Gene3D" id="1.10.20.10">
    <property type="entry name" value="Histone, subunit A"/>
    <property type="match status" value="1"/>
</dbReference>
<comment type="subunit">
    <text evidence="1">The nucleosome is a histone octamer containing two molecules each of H2A, H2B, H3 and H4 assembled in one H3-H4 heterotetramer and two H2A-H2B heterodimers. The octamer wraps approximately 147 bp of DNA.</text>
</comment>
<dbReference type="Proteomes" id="UP001162131">
    <property type="component" value="Unassembled WGS sequence"/>
</dbReference>
<dbReference type="GO" id="GO:0000786">
    <property type="term" value="C:nucleosome"/>
    <property type="evidence" value="ECO:0007669"/>
    <property type="project" value="UniProtKB-KW"/>
</dbReference>
<feature type="domain" description="Core Histone H2A/H2B/H3" evidence="2">
    <location>
        <begin position="10"/>
        <end position="92"/>
    </location>
</feature>
<comment type="caution">
    <text evidence="3">The sequence shown here is derived from an EMBL/GenBank/DDBJ whole genome shotgun (WGS) entry which is preliminary data.</text>
</comment>
<protein>
    <recommendedName>
        <fullName evidence="1">Histone H2A</fullName>
    </recommendedName>
</protein>
<reference evidence="3" key="1">
    <citation type="submission" date="2021-09" db="EMBL/GenBank/DDBJ databases">
        <authorList>
            <consortium name="AG Swart"/>
            <person name="Singh M."/>
            <person name="Singh A."/>
            <person name="Seah K."/>
            <person name="Emmerich C."/>
        </authorList>
    </citation>
    <scope>NUCLEOTIDE SEQUENCE</scope>
    <source>
        <strain evidence="3">ATCC30299</strain>
    </source>
</reference>
<dbReference type="GO" id="GO:0030527">
    <property type="term" value="F:structural constituent of chromatin"/>
    <property type="evidence" value="ECO:0007669"/>
    <property type="project" value="InterPro"/>
</dbReference>
<proteinExistence type="inferred from homology"/>
<dbReference type="Pfam" id="PF00125">
    <property type="entry name" value="Histone"/>
    <property type="match status" value="1"/>
</dbReference>
<accession>A0AAU9K0X9</accession>
<dbReference type="CDD" id="cd00074">
    <property type="entry name" value="HFD_H2A"/>
    <property type="match status" value="1"/>
</dbReference>
<dbReference type="GO" id="GO:0005634">
    <property type="term" value="C:nucleus"/>
    <property type="evidence" value="ECO:0007669"/>
    <property type="project" value="UniProtKB-SubCell"/>
</dbReference>
<organism evidence="3 4">
    <name type="scientific">Blepharisma stoltei</name>
    <dbReference type="NCBI Taxonomy" id="1481888"/>
    <lineage>
        <taxon>Eukaryota</taxon>
        <taxon>Sar</taxon>
        <taxon>Alveolata</taxon>
        <taxon>Ciliophora</taxon>
        <taxon>Postciliodesmatophora</taxon>
        <taxon>Heterotrichea</taxon>
        <taxon>Heterotrichida</taxon>
        <taxon>Blepharismidae</taxon>
        <taxon>Blepharisma</taxon>
    </lineage>
</organism>
<sequence length="129" mass="14230">MSAKIIKKIEAKEGPKRRTSKSLKAGLFFPISRISNRLKQSDPANHVSFKSPVFLAAVLEYLTAEVLEIAGDAARALNKKQITPTHIQIAMRNDEELDKLLDKGTISSAGNFSILPTKPVKKEENDSNL</sequence>
<evidence type="ECO:0000313" key="3">
    <source>
        <dbReference type="EMBL" id="CAG9330548.1"/>
    </source>
</evidence>
<name>A0AAU9K0X9_9CILI</name>
<gene>
    <name evidence="3" type="ORF">BSTOLATCC_MIC51130</name>
</gene>
<dbReference type="AlphaFoldDB" id="A0AAU9K0X9"/>
<comment type="subcellular location">
    <subcellularLocation>
        <location evidence="1">Nucleus</location>
    </subcellularLocation>
</comment>
<keyword evidence="4" id="KW-1185">Reference proteome</keyword>
<dbReference type="GO" id="GO:0003677">
    <property type="term" value="F:DNA binding"/>
    <property type="evidence" value="ECO:0007669"/>
    <property type="project" value="UniProtKB-KW"/>
</dbReference>
<dbReference type="InterPro" id="IPR009072">
    <property type="entry name" value="Histone-fold"/>
</dbReference>